<gene>
    <name evidence="1" type="ORF">NM208_g3820</name>
</gene>
<reference evidence="1" key="1">
    <citation type="submission" date="2022-08" db="EMBL/GenBank/DDBJ databases">
        <title>Genome Sequence of Fusarium decemcellulare.</title>
        <authorList>
            <person name="Buettner E."/>
        </authorList>
    </citation>
    <scope>NUCLEOTIDE SEQUENCE</scope>
    <source>
        <strain evidence="1">Babe19</strain>
    </source>
</reference>
<protein>
    <submittedName>
        <fullName evidence="1">Uncharacterized protein</fullName>
    </submittedName>
</protein>
<evidence type="ECO:0000313" key="2">
    <source>
        <dbReference type="Proteomes" id="UP001148629"/>
    </source>
</evidence>
<evidence type="ECO:0000313" key="1">
    <source>
        <dbReference type="EMBL" id="KAJ3542961.1"/>
    </source>
</evidence>
<dbReference type="Proteomes" id="UP001148629">
    <property type="component" value="Unassembled WGS sequence"/>
</dbReference>
<comment type="caution">
    <text evidence="1">The sequence shown here is derived from an EMBL/GenBank/DDBJ whole genome shotgun (WGS) entry which is preliminary data.</text>
</comment>
<name>A0ACC1SMW1_9HYPO</name>
<proteinExistence type="predicted"/>
<dbReference type="EMBL" id="JANRMS010000267">
    <property type="protein sequence ID" value="KAJ3542961.1"/>
    <property type="molecule type" value="Genomic_DNA"/>
</dbReference>
<organism evidence="1 2">
    <name type="scientific">Fusarium decemcellulare</name>
    <dbReference type="NCBI Taxonomy" id="57161"/>
    <lineage>
        <taxon>Eukaryota</taxon>
        <taxon>Fungi</taxon>
        <taxon>Dikarya</taxon>
        <taxon>Ascomycota</taxon>
        <taxon>Pezizomycotina</taxon>
        <taxon>Sordariomycetes</taxon>
        <taxon>Hypocreomycetidae</taxon>
        <taxon>Hypocreales</taxon>
        <taxon>Nectriaceae</taxon>
        <taxon>Fusarium</taxon>
        <taxon>Fusarium decemcellulare species complex</taxon>
    </lineage>
</organism>
<accession>A0ACC1SMW1</accession>
<keyword evidence="2" id="KW-1185">Reference proteome</keyword>
<sequence>MSRSKTGCITCRIRRVKCDETKPECSKCRYSKRVCDGYLPEDNFMSRRQLADKIKTLSVVGPVSRALSHSPSSSNPLSRPVSPNDTIYFDLFRRATVPSTCNLFPSSFWQETVMQLAHIEPAIWHAAVALGTLHQKAEELAQGKDVDVLSHRAITHYGKAMALAKDLDSPTKIVTLSIALVGAANMLERWSEMQTHVMAGLKIVARDGTYIQGLGVLGGSLMRVDVLAMTFSDSDSPYPYEESTSVFALDQFLQTPCIPPTSYENLSSELFSIVRAFFLLDEGILSGSISYGPWLTKLDAFTRRLIEWETNMARYEAVNEQPTPSENTVRLALRLYHVSIRVMLRATSFGPETRYDSILGYFEYAIRLAATLQKRIQSHSSVNLTLEPGLMIPLWMTIHRCRHYQLRRAALKILTDANMVEAMWRSDATAKILETVVALEEESLGPINAQEYNPVFLDPSAFAIPWSAWSRPSLDLPTSVNWNDVPAIQEEKRVKEILGTTRLSERRVELRLLMCPSNDVDPYGPVKELTVHF</sequence>